<dbReference type="Proteomes" id="UP000271683">
    <property type="component" value="Unassembled WGS sequence"/>
</dbReference>
<dbReference type="RefSeq" id="WP_170047706.1">
    <property type="nucleotide sequence ID" value="NZ_RJKL01000001.1"/>
</dbReference>
<dbReference type="EMBL" id="RJKL01000001">
    <property type="protein sequence ID" value="ROP31433.1"/>
    <property type="molecule type" value="Genomic_DNA"/>
</dbReference>
<sequence length="58" mass="6732">MGKHRLTDERAMAERTVADLDQLCKDRGIDQQIHALMTPGQRADLDRTLRDHARHNPR</sequence>
<evidence type="ECO:0000313" key="3">
    <source>
        <dbReference type="Proteomes" id="UP000271683"/>
    </source>
</evidence>
<comment type="caution">
    <text evidence="2">The sequence shown here is derived from an EMBL/GenBank/DDBJ whole genome shotgun (WGS) entry which is preliminary data.</text>
</comment>
<reference evidence="2 3" key="1">
    <citation type="submission" date="2018-11" db="EMBL/GenBank/DDBJ databases">
        <title>Sequencing the genomes of 1000 actinobacteria strains.</title>
        <authorList>
            <person name="Klenk H.-P."/>
        </authorList>
    </citation>
    <scope>NUCLEOTIDE SEQUENCE [LARGE SCALE GENOMIC DNA]</scope>
    <source>
        <strain evidence="2 3">DSM 43634</strain>
    </source>
</reference>
<dbReference type="AlphaFoldDB" id="A0A3N1GMF1"/>
<proteinExistence type="predicted"/>
<protein>
    <submittedName>
        <fullName evidence="2">Uncharacterized protein</fullName>
    </submittedName>
</protein>
<evidence type="ECO:0000313" key="2">
    <source>
        <dbReference type="EMBL" id="ROP31433.1"/>
    </source>
</evidence>
<gene>
    <name evidence="2" type="ORF">EDD30_4334</name>
</gene>
<name>A0A3N1GMF1_9ACTN</name>
<evidence type="ECO:0000256" key="1">
    <source>
        <dbReference type="SAM" id="MobiDB-lite"/>
    </source>
</evidence>
<feature type="region of interest" description="Disordered" evidence="1">
    <location>
        <begin position="39"/>
        <end position="58"/>
    </location>
</feature>
<accession>A0A3N1GMF1</accession>
<organism evidence="2 3">
    <name type="scientific">Couchioplanes caeruleus</name>
    <dbReference type="NCBI Taxonomy" id="56438"/>
    <lineage>
        <taxon>Bacteria</taxon>
        <taxon>Bacillati</taxon>
        <taxon>Actinomycetota</taxon>
        <taxon>Actinomycetes</taxon>
        <taxon>Micromonosporales</taxon>
        <taxon>Micromonosporaceae</taxon>
        <taxon>Couchioplanes</taxon>
    </lineage>
</organism>